<proteinExistence type="predicted"/>
<evidence type="ECO:0000313" key="1">
    <source>
        <dbReference type="EMBL" id="CAG8827627.1"/>
    </source>
</evidence>
<feature type="non-terminal residue" evidence="1">
    <location>
        <position position="1"/>
    </location>
</feature>
<accession>A0A9N9KFZ5</accession>
<dbReference type="OrthoDB" id="206969at2759"/>
<name>A0A9N9KFZ5_9GLOM</name>
<dbReference type="AlphaFoldDB" id="A0A9N9KFZ5"/>
<sequence>LKSSTFVENELPKINSYMNNNTETTSVYNFSSEHTNEYIDYYGTNTNDQEYFNNESCQYNQESEQIQSNWEPDEEV</sequence>
<reference evidence="1" key="1">
    <citation type="submission" date="2021-06" db="EMBL/GenBank/DDBJ databases">
        <authorList>
            <person name="Kallberg Y."/>
            <person name="Tangrot J."/>
            <person name="Rosling A."/>
        </authorList>
    </citation>
    <scope>NUCLEOTIDE SEQUENCE</scope>
    <source>
        <strain evidence="1">MA453B</strain>
    </source>
</reference>
<comment type="caution">
    <text evidence="1">The sequence shown here is derived from an EMBL/GenBank/DDBJ whole genome shotgun (WGS) entry which is preliminary data.</text>
</comment>
<feature type="non-terminal residue" evidence="1">
    <location>
        <position position="76"/>
    </location>
</feature>
<keyword evidence="2" id="KW-1185">Reference proteome</keyword>
<evidence type="ECO:0000313" key="2">
    <source>
        <dbReference type="Proteomes" id="UP000789405"/>
    </source>
</evidence>
<organism evidence="1 2">
    <name type="scientific">Dentiscutata erythropus</name>
    <dbReference type="NCBI Taxonomy" id="1348616"/>
    <lineage>
        <taxon>Eukaryota</taxon>
        <taxon>Fungi</taxon>
        <taxon>Fungi incertae sedis</taxon>
        <taxon>Mucoromycota</taxon>
        <taxon>Glomeromycotina</taxon>
        <taxon>Glomeromycetes</taxon>
        <taxon>Diversisporales</taxon>
        <taxon>Gigasporaceae</taxon>
        <taxon>Dentiscutata</taxon>
    </lineage>
</organism>
<dbReference type="EMBL" id="CAJVPY010070028">
    <property type="protein sequence ID" value="CAG8827627.1"/>
    <property type="molecule type" value="Genomic_DNA"/>
</dbReference>
<dbReference type="Proteomes" id="UP000789405">
    <property type="component" value="Unassembled WGS sequence"/>
</dbReference>
<gene>
    <name evidence="1" type="ORF">DERYTH_LOCUS28334</name>
</gene>
<protein>
    <submittedName>
        <fullName evidence="1">16008_t:CDS:1</fullName>
    </submittedName>
</protein>